<dbReference type="EMBL" id="CM044701">
    <property type="protein sequence ID" value="KAI5680363.1"/>
    <property type="molecule type" value="Genomic_DNA"/>
</dbReference>
<protein>
    <submittedName>
        <fullName evidence="1">Uncharacterized protein</fullName>
    </submittedName>
</protein>
<organism evidence="1 2">
    <name type="scientific">Catharanthus roseus</name>
    <name type="common">Madagascar periwinkle</name>
    <name type="synonym">Vinca rosea</name>
    <dbReference type="NCBI Taxonomy" id="4058"/>
    <lineage>
        <taxon>Eukaryota</taxon>
        <taxon>Viridiplantae</taxon>
        <taxon>Streptophyta</taxon>
        <taxon>Embryophyta</taxon>
        <taxon>Tracheophyta</taxon>
        <taxon>Spermatophyta</taxon>
        <taxon>Magnoliopsida</taxon>
        <taxon>eudicotyledons</taxon>
        <taxon>Gunneridae</taxon>
        <taxon>Pentapetalae</taxon>
        <taxon>asterids</taxon>
        <taxon>lamiids</taxon>
        <taxon>Gentianales</taxon>
        <taxon>Apocynaceae</taxon>
        <taxon>Rauvolfioideae</taxon>
        <taxon>Vinceae</taxon>
        <taxon>Catharanthinae</taxon>
        <taxon>Catharanthus</taxon>
    </lineage>
</organism>
<dbReference type="Proteomes" id="UP001060085">
    <property type="component" value="Linkage Group LG01"/>
</dbReference>
<proteinExistence type="predicted"/>
<evidence type="ECO:0000313" key="2">
    <source>
        <dbReference type="Proteomes" id="UP001060085"/>
    </source>
</evidence>
<accession>A0ACC0C5X1</accession>
<reference evidence="2" key="1">
    <citation type="journal article" date="2023" name="Nat. Plants">
        <title>Single-cell RNA sequencing provides a high-resolution roadmap for understanding the multicellular compartmentation of specialized metabolism.</title>
        <authorList>
            <person name="Sun S."/>
            <person name="Shen X."/>
            <person name="Li Y."/>
            <person name="Li Y."/>
            <person name="Wang S."/>
            <person name="Li R."/>
            <person name="Zhang H."/>
            <person name="Shen G."/>
            <person name="Guo B."/>
            <person name="Wei J."/>
            <person name="Xu J."/>
            <person name="St-Pierre B."/>
            <person name="Chen S."/>
            <person name="Sun C."/>
        </authorList>
    </citation>
    <scope>NUCLEOTIDE SEQUENCE [LARGE SCALE GENOMIC DNA]</scope>
</reference>
<sequence>MADKNYLPHTNTLPHIGYDSFLKEKFGVDGSPKCSGVYDPKEPLITFDYFNKKWKITYKYECILHLLFLKQKLFNPLEIETMKGPSMNFTCAIIFAVLAFGTLFPHDEQLKVEASDRDFHVKCHVYTDCIPICLKCKMKWCDCLAGWCTSNCTRESENRKLLMEPLI</sequence>
<comment type="caution">
    <text evidence="1">The sequence shown here is derived from an EMBL/GenBank/DDBJ whole genome shotgun (WGS) entry which is preliminary data.</text>
</comment>
<evidence type="ECO:0000313" key="1">
    <source>
        <dbReference type="EMBL" id="KAI5680363.1"/>
    </source>
</evidence>
<name>A0ACC0C5X1_CATRO</name>
<gene>
    <name evidence="1" type="ORF">M9H77_01590</name>
</gene>
<keyword evidence="2" id="KW-1185">Reference proteome</keyword>